<evidence type="ECO:0000313" key="9">
    <source>
        <dbReference type="Proteomes" id="UP000827892"/>
    </source>
</evidence>
<evidence type="ECO:0000256" key="1">
    <source>
        <dbReference type="ARBA" id="ARBA00022723"/>
    </source>
</evidence>
<dbReference type="AlphaFoldDB" id="A0AAE9AEX4"/>
<keyword evidence="4" id="KW-0862">Zinc</keyword>
<dbReference type="InterPro" id="IPR001806">
    <property type="entry name" value="Small_GTPase"/>
</dbReference>
<evidence type="ECO:0000256" key="5">
    <source>
        <dbReference type="ARBA" id="ARBA00023134"/>
    </source>
</evidence>
<keyword evidence="10" id="KW-1185">Reference proteome</keyword>
<dbReference type="GO" id="GO:0007165">
    <property type="term" value="P:signal transduction"/>
    <property type="evidence" value="ECO:0007669"/>
    <property type="project" value="InterPro"/>
</dbReference>
<dbReference type="FunFam" id="3.40.50.300:FF:003797">
    <property type="entry name" value="Protein CBG01632"/>
    <property type="match status" value="1"/>
</dbReference>
<dbReference type="PROSITE" id="PS51421">
    <property type="entry name" value="RAS"/>
    <property type="match status" value="1"/>
</dbReference>
<dbReference type="SMART" id="SM00173">
    <property type="entry name" value="RAS"/>
    <property type="match status" value="1"/>
</dbReference>
<evidence type="ECO:0000313" key="7">
    <source>
        <dbReference type="EMBL" id="ULT96536.1"/>
    </source>
</evidence>
<protein>
    <recommendedName>
        <fullName evidence="6">RING-type domain-containing protein</fullName>
    </recommendedName>
</protein>
<keyword evidence="1" id="KW-0479">Metal-binding</keyword>
<dbReference type="PANTHER" id="PTHR24070">
    <property type="entry name" value="RAS, DI-RAS, AND RHEB FAMILY MEMBERS OF SMALL GTPASE SUPERFAMILY"/>
    <property type="match status" value="1"/>
</dbReference>
<dbReference type="GO" id="GO:0005525">
    <property type="term" value="F:GTP binding"/>
    <property type="evidence" value="ECO:0007669"/>
    <property type="project" value="UniProtKB-KW"/>
</dbReference>
<keyword evidence="3" id="KW-0863">Zinc-finger</keyword>
<dbReference type="Proteomes" id="UP000829354">
    <property type="component" value="Chromosome IV"/>
</dbReference>
<dbReference type="SUPFAM" id="SSF52540">
    <property type="entry name" value="P-loop containing nucleoside triphosphate hydrolases"/>
    <property type="match status" value="1"/>
</dbReference>
<dbReference type="PRINTS" id="PR00449">
    <property type="entry name" value="RASTRNSFRMNG"/>
</dbReference>
<dbReference type="OMA" id="YHAAEIF"/>
<dbReference type="Proteomes" id="UP000827892">
    <property type="component" value="Chromosome IV"/>
</dbReference>
<dbReference type="InterPro" id="IPR018957">
    <property type="entry name" value="Znf_C3HC4_RING-type"/>
</dbReference>
<keyword evidence="2" id="KW-0547">Nucleotide-binding</keyword>
<dbReference type="RefSeq" id="XP_002634086.2">
    <property type="nucleotide sequence ID" value="XM_002634040.2"/>
</dbReference>
<dbReference type="KEGG" id="cbr:CBG_01632"/>
<dbReference type="Pfam" id="PF00071">
    <property type="entry name" value="Ras"/>
    <property type="match status" value="1"/>
</dbReference>
<evidence type="ECO:0000256" key="4">
    <source>
        <dbReference type="ARBA" id="ARBA00022833"/>
    </source>
</evidence>
<accession>A0AAE9AEX4</accession>
<evidence type="ECO:0000256" key="3">
    <source>
        <dbReference type="ARBA" id="ARBA00022771"/>
    </source>
</evidence>
<dbReference type="GO" id="GO:0003924">
    <property type="term" value="F:GTPase activity"/>
    <property type="evidence" value="ECO:0007669"/>
    <property type="project" value="InterPro"/>
</dbReference>
<dbReference type="PROSITE" id="PS51419">
    <property type="entry name" value="RAB"/>
    <property type="match status" value="1"/>
</dbReference>
<dbReference type="GO" id="GO:0008270">
    <property type="term" value="F:zinc ion binding"/>
    <property type="evidence" value="ECO:0007669"/>
    <property type="project" value="UniProtKB-KW"/>
</dbReference>
<keyword evidence="5" id="KW-0342">GTP-binding</keyword>
<gene>
    <name evidence="7" type="ORF">L3Y34_004838</name>
    <name evidence="8" type="ORF">L5515_011937</name>
</gene>
<evidence type="ECO:0000313" key="10">
    <source>
        <dbReference type="Proteomes" id="UP000829354"/>
    </source>
</evidence>
<dbReference type="SMART" id="SM00175">
    <property type="entry name" value="RAB"/>
    <property type="match status" value="1"/>
</dbReference>
<dbReference type="GO" id="GO:0016020">
    <property type="term" value="C:membrane"/>
    <property type="evidence" value="ECO:0007669"/>
    <property type="project" value="InterPro"/>
</dbReference>
<dbReference type="SUPFAM" id="SSF57850">
    <property type="entry name" value="RING/U-box"/>
    <property type="match status" value="1"/>
</dbReference>
<evidence type="ECO:0000256" key="2">
    <source>
        <dbReference type="ARBA" id="ARBA00022741"/>
    </source>
</evidence>
<dbReference type="InterPro" id="IPR020849">
    <property type="entry name" value="Small_GTPase_Ras-type"/>
</dbReference>
<evidence type="ECO:0000259" key="6">
    <source>
        <dbReference type="SMART" id="SM00184"/>
    </source>
</evidence>
<dbReference type="Gene3D" id="3.40.50.300">
    <property type="entry name" value="P-loop containing nucleotide triphosphate hydrolases"/>
    <property type="match status" value="1"/>
</dbReference>
<reference evidence="7 9" key="2">
    <citation type="submission" date="2022-05" db="EMBL/GenBank/DDBJ databases">
        <title>Chromosome-level reference genomes for two strains of Caenorhabditis briggsae: an improved platform for comparative genomics.</title>
        <authorList>
            <person name="Stevens L."/>
            <person name="Andersen E.C."/>
        </authorList>
    </citation>
    <scope>NUCLEOTIDE SEQUENCE [LARGE SCALE GENOMIC DNA]</scope>
    <source>
        <strain evidence="7">QX1410_ONT</strain>
        <tissue evidence="7">Whole-organism</tissue>
    </source>
</reference>
<dbReference type="InterPro" id="IPR001841">
    <property type="entry name" value="Znf_RING"/>
</dbReference>
<proteinExistence type="predicted"/>
<name>A0AAE9AEX4_CAEBR</name>
<sequence>MMIATKCPSRQSHSDYYSVGSSCSSSCSEDEAPPFLDQELKPLVDASTTTQPEDLSSLPVGVCPQCLQIFEQPVSLQCGHSLCLMCCNHLLFSVKPVTTAHLNRQRPRMGISQRAPSTIPGSNGIVMYRTPKCPVCCAPPSRAGPVPNLALDHLLRNMRTFRWNQIEKDVSSRGSRKWDDGPIQDCRIAVLGSAKVGKTCFTMVQNGNEVMFPDLHSESEDADAYMIEIADGISVERACIASSGIIIMYSVVDRQSFYHAAEIFKKLENEREHNQPIILVGSKKDVRGKRVVTSLEGQQLARTLRVPFMEVSSKYNDCVFDTFEELVSMIQKQNAAFKNVVKQIIV</sequence>
<reference evidence="8 10" key="1">
    <citation type="submission" date="2022-04" db="EMBL/GenBank/DDBJ databases">
        <title>Chromosome-level reference genomes for two strains of Caenorhabditis briggsae: an improved platform for comparative genomics.</title>
        <authorList>
            <person name="Stevens L."/>
            <person name="Andersen E."/>
        </authorList>
    </citation>
    <scope>NUCLEOTIDE SEQUENCE [LARGE SCALE GENOMIC DNA]</scope>
    <source>
        <strain evidence="8">VX34</strain>
        <tissue evidence="8">Whole-organism</tissue>
    </source>
</reference>
<dbReference type="EMBL" id="CP090894">
    <property type="protein sequence ID" value="ULT96536.1"/>
    <property type="molecule type" value="Genomic_DNA"/>
</dbReference>
<dbReference type="SMART" id="SM00184">
    <property type="entry name" value="RING"/>
    <property type="match status" value="1"/>
</dbReference>
<dbReference type="SMART" id="SM00174">
    <property type="entry name" value="RHO"/>
    <property type="match status" value="1"/>
</dbReference>
<dbReference type="Gene3D" id="3.30.40.10">
    <property type="entry name" value="Zinc/RING finger domain, C3HC4 (zinc finger)"/>
    <property type="match status" value="1"/>
</dbReference>
<evidence type="ECO:0000313" key="8">
    <source>
        <dbReference type="EMBL" id="UMM29720.1"/>
    </source>
</evidence>
<feature type="domain" description="RING-type" evidence="6">
    <location>
        <begin position="63"/>
        <end position="136"/>
    </location>
</feature>
<organism evidence="7 9">
    <name type="scientific">Caenorhabditis briggsae</name>
    <dbReference type="NCBI Taxonomy" id="6238"/>
    <lineage>
        <taxon>Eukaryota</taxon>
        <taxon>Metazoa</taxon>
        <taxon>Ecdysozoa</taxon>
        <taxon>Nematoda</taxon>
        <taxon>Chromadorea</taxon>
        <taxon>Rhabditida</taxon>
        <taxon>Rhabditina</taxon>
        <taxon>Rhabditomorpha</taxon>
        <taxon>Rhabditoidea</taxon>
        <taxon>Rhabditidae</taxon>
        <taxon>Peloderinae</taxon>
        <taxon>Caenorhabditis</taxon>
    </lineage>
</organism>
<dbReference type="InterPro" id="IPR013083">
    <property type="entry name" value="Znf_RING/FYVE/PHD"/>
</dbReference>
<dbReference type="InterPro" id="IPR027417">
    <property type="entry name" value="P-loop_NTPase"/>
</dbReference>
<dbReference type="EMBL" id="CP092623">
    <property type="protein sequence ID" value="UMM29720.1"/>
    <property type="molecule type" value="Genomic_DNA"/>
</dbReference>
<dbReference type="Pfam" id="PF00097">
    <property type="entry name" value="zf-C3HC4"/>
    <property type="match status" value="1"/>
</dbReference>